<evidence type="ECO:0000256" key="2">
    <source>
        <dbReference type="ARBA" id="ARBA00022723"/>
    </source>
</evidence>
<protein>
    <submittedName>
        <fullName evidence="6">ChbG/HpnK family deacetylase</fullName>
    </submittedName>
</protein>
<dbReference type="InterPro" id="IPR006879">
    <property type="entry name" value="YdjC-like"/>
</dbReference>
<dbReference type="PANTHER" id="PTHR31609">
    <property type="entry name" value="YDJC DEACETYLASE FAMILY MEMBER"/>
    <property type="match status" value="1"/>
</dbReference>
<dbReference type="SUPFAM" id="SSF88713">
    <property type="entry name" value="Glycoside hydrolase/deacetylase"/>
    <property type="match status" value="1"/>
</dbReference>
<dbReference type="InterPro" id="IPR011330">
    <property type="entry name" value="Glyco_hydro/deAcase_b/a-brl"/>
</dbReference>
<proteinExistence type="predicted"/>
<dbReference type="GO" id="GO:0046872">
    <property type="term" value="F:metal ion binding"/>
    <property type="evidence" value="ECO:0007669"/>
    <property type="project" value="UniProtKB-KW"/>
</dbReference>
<evidence type="ECO:0000256" key="1">
    <source>
        <dbReference type="ARBA" id="ARBA00001946"/>
    </source>
</evidence>
<comment type="cofactor">
    <cofactor evidence="1">
        <name>Mg(2+)</name>
        <dbReference type="ChEBI" id="CHEBI:18420"/>
    </cofactor>
</comment>
<dbReference type="Gene3D" id="3.20.20.370">
    <property type="entry name" value="Glycoside hydrolase/deacetylase"/>
    <property type="match status" value="1"/>
</dbReference>
<dbReference type="PANTHER" id="PTHR31609:SF1">
    <property type="entry name" value="CARBOHYDRATE DEACETYLASE"/>
    <property type="match status" value="1"/>
</dbReference>
<keyword evidence="7" id="KW-1185">Reference proteome</keyword>
<dbReference type="AlphaFoldDB" id="A0A7D5Z631"/>
<keyword evidence="2" id="KW-0479">Metal-binding</keyword>
<gene>
    <name evidence="6" type="ORF">HZU75_08480</name>
</gene>
<dbReference type="GO" id="GO:0019213">
    <property type="term" value="F:deacetylase activity"/>
    <property type="evidence" value="ECO:0007669"/>
    <property type="project" value="TreeGrafter"/>
</dbReference>
<dbReference type="GO" id="GO:0016787">
    <property type="term" value="F:hydrolase activity"/>
    <property type="evidence" value="ECO:0007669"/>
    <property type="project" value="UniProtKB-KW"/>
</dbReference>
<keyword evidence="3" id="KW-0378">Hydrolase</keyword>
<reference evidence="6 7" key="1">
    <citation type="journal article" date="2016" name="Int. J. Syst. Evol. Microbiol.">
        <title>Chitinibacter fontanus sp. nov., isolated from a spring.</title>
        <authorList>
            <person name="Sheu S.Y."/>
            <person name="Li Y.S."/>
            <person name="Young C.C."/>
            <person name="Chen W.M."/>
        </authorList>
    </citation>
    <scope>NUCLEOTIDE SEQUENCE [LARGE SCALE GENOMIC DNA]</scope>
    <source>
        <strain evidence="6 7">STM-7</strain>
    </source>
</reference>
<dbReference type="KEGG" id="cfon:HZU75_08480"/>
<evidence type="ECO:0000313" key="7">
    <source>
        <dbReference type="Proteomes" id="UP000510822"/>
    </source>
</evidence>
<evidence type="ECO:0000313" key="6">
    <source>
        <dbReference type="EMBL" id="QLI81563.1"/>
    </source>
</evidence>
<evidence type="ECO:0000256" key="4">
    <source>
        <dbReference type="ARBA" id="ARBA00022842"/>
    </source>
</evidence>
<sequence>MTLQERLGFSATDRVLIVHADDIGMCEATVSAWRDLHGVSNMSSASAMAPCPWFPAAVEAIQAAGDSADVGLHLTLNCEWRNRYRWGPITGLNTPAQLSDAAGYFYPLAADTYSNAQLELAYAELAAQLQRAQQLGLTLSHLDTHMMTALHPDLFAHVCRLSKEHQLPVLVPHYRDPQLLANESKMSLALSERTAAQIAADAEHIKPIDAWAVLPFGQYLSDEERLLWASQVLKYYFAAPGVYALIGHPANDSEELRAIAPDWQTRVADRRLFASAGLRELIAREGFHLVGMKAIAALAR</sequence>
<accession>A0A7D5Z631</accession>
<name>A0A7D5Z631_9NEIS</name>
<keyword evidence="5" id="KW-0119">Carbohydrate metabolism</keyword>
<dbReference type="Pfam" id="PF04794">
    <property type="entry name" value="YdjC"/>
    <property type="match status" value="1"/>
</dbReference>
<dbReference type="GO" id="GO:0005975">
    <property type="term" value="P:carbohydrate metabolic process"/>
    <property type="evidence" value="ECO:0007669"/>
    <property type="project" value="InterPro"/>
</dbReference>
<evidence type="ECO:0000256" key="3">
    <source>
        <dbReference type="ARBA" id="ARBA00022801"/>
    </source>
</evidence>
<organism evidence="6 7">
    <name type="scientific">Chitinibacter fontanus</name>
    <dbReference type="NCBI Taxonomy" id="1737446"/>
    <lineage>
        <taxon>Bacteria</taxon>
        <taxon>Pseudomonadati</taxon>
        <taxon>Pseudomonadota</taxon>
        <taxon>Betaproteobacteria</taxon>
        <taxon>Neisseriales</taxon>
        <taxon>Chitinibacteraceae</taxon>
        <taxon>Chitinibacter</taxon>
    </lineage>
</organism>
<dbReference type="Proteomes" id="UP000510822">
    <property type="component" value="Chromosome"/>
</dbReference>
<keyword evidence="4" id="KW-0460">Magnesium</keyword>
<evidence type="ECO:0000256" key="5">
    <source>
        <dbReference type="ARBA" id="ARBA00023277"/>
    </source>
</evidence>
<dbReference type="RefSeq" id="WP_180305674.1">
    <property type="nucleotide sequence ID" value="NZ_CP058952.1"/>
</dbReference>
<dbReference type="EMBL" id="CP058952">
    <property type="protein sequence ID" value="QLI81563.1"/>
    <property type="molecule type" value="Genomic_DNA"/>
</dbReference>